<accession>A0A5B7ZNB7</accession>
<dbReference type="KEGG" id="thes:FHQ07_00985"/>
<protein>
    <submittedName>
        <fullName evidence="1">Phosphoglycerate mutase</fullName>
    </submittedName>
</protein>
<name>A0A5B7ZNB7_9GAMM</name>
<gene>
    <name evidence="1" type="ORF">FHQ07_00985</name>
</gene>
<evidence type="ECO:0000313" key="1">
    <source>
        <dbReference type="EMBL" id="QDA55993.1"/>
    </source>
</evidence>
<dbReference type="RefSeq" id="WP_139714881.1">
    <property type="nucleotide sequence ID" value="NZ_CP040871.1"/>
</dbReference>
<evidence type="ECO:0000313" key="2">
    <source>
        <dbReference type="Proteomes" id="UP000308149"/>
    </source>
</evidence>
<proteinExistence type="predicted"/>
<sequence>MPRLTLLLPATQKFAGIPLPAALAKALGRADRAAHGAGEQAQLSRYFRPIPNRWSDAALTRVADTDEGDARLSAWLRADPAYIRPDINGARLLGIGAALGIEQADVDAFLPALRPLFGDVGVTLDAPTPSRWYLRLPCEARLPSFTTPDDALGDDVFEHIPDGPEARRWRVLSSEAQVLLHNHPRNAERIAAGKPPVNSLWFWGGGVLPDSIAGDCPTLYSDDVLLHGIARIGRLEAMPLAACTNPGIDAALIDLRDARDPRAVVERWLSPAAQSLARREIVFDFSDGQVFTLRANQRWRFWRKPLALPS</sequence>
<dbReference type="Proteomes" id="UP000308149">
    <property type="component" value="Chromosome"/>
</dbReference>
<keyword evidence="2" id="KW-1185">Reference proteome</keyword>
<organism evidence="1 2">
    <name type="scientific">Thermomonas aquatica</name>
    <dbReference type="NCBI Taxonomy" id="2202149"/>
    <lineage>
        <taxon>Bacteria</taxon>
        <taxon>Pseudomonadati</taxon>
        <taxon>Pseudomonadota</taxon>
        <taxon>Gammaproteobacteria</taxon>
        <taxon>Lysobacterales</taxon>
        <taxon>Lysobacteraceae</taxon>
        <taxon>Thermomonas</taxon>
    </lineage>
</organism>
<reference evidence="1 2" key="1">
    <citation type="submission" date="2019-06" db="EMBL/GenBank/DDBJ databases">
        <title>Thermomonas aquatica sp. nov., isolated from an industrial wastewater treatment plant.</title>
        <authorList>
            <person name="Jeon J.H."/>
            <person name="Park D.-S."/>
        </authorList>
    </citation>
    <scope>NUCLEOTIDE SEQUENCE [LARGE SCALE GENOMIC DNA]</scope>
    <source>
        <strain evidence="1 2">SY21</strain>
    </source>
</reference>
<dbReference type="InterPro" id="IPR016631">
    <property type="entry name" value="Regulatory_RpfE"/>
</dbReference>
<dbReference type="PIRSF" id="PIRSF015283">
    <property type="entry name" value="Regulatory_RpfE"/>
    <property type="match status" value="1"/>
</dbReference>
<dbReference type="AlphaFoldDB" id="A0A5B7ZNB7"/>
<dbReference type="EMBL" id="CP040871">
    <property type="protein sequence ID" value="QDA55993.1"/>
    <property type="molecule type" value="Genomic_DNA"/>
</dbReference>
<dbReference type="OrthoDB" id="5295974at2"/>